<dbReference type="RefSeq" id="XP_011201387.2">
    <property type="nucleotide sequence ID" value="XM_011203085.4"/>
</dbReference>
<dbReference type="Gene3D" id="3.30.70.330">
    <property type="match status" value="1"/>
</dbReference>
<evidence type="ECO:0000313" key="3">
    <source>
        <dbReference type="RefSeq" id="XP_011201387.2"/>
    </source>
</evidence>
<reference evidence="3" key="1">
    <citation type="submission" date="2025-08" db="UniProtKB">
        <authorList>
            <consortium name="RefSeq"/>
        </authorList>
    </citation>
    <scope>IDENTIFICATION</scope>
    <source>
        <tissue evidence="3">Adult</tissue>
    </source>
</reference>
<organism evidence="2 3">
    <name type="scientific">Bactrocera dorsalis</name>
    <name type="common">Oriental fruit fly</name>
    <name type="synonym">Dacus dorsalis</name>
    <dbReference type="NCBI Taxonomy" id="27457"/>
    <lineage>
        <taxon>Eukaryota</taxon>
        <taxon>Metazoa</taxon>
        <taxon>Ecdysozoa</taxon>
        <taxon>Arthropoda</taxon>
        <taxon>Hexapoda</taxon>
        <taxon>Insecta</taxon>
        <taxon>Pterygota</taxon>
        <taxon>Neoptera</taxon>
        <taxon>Endopterygota</taxon>
        <taxon>Diptera</taxon>
        <taxon>Brachycera</taxon>
        <taxon>Muscomorpha</taxon>
        <taxon>Tephritoidea</taxon>
        <taxon>Tephritidae</taxon>
        <taxon>Bactrocera</taxon>
        <taxon>Bactrocera</taxon>
    </lineage>
</organism>
<dbReference type="SUPFAM" id="SSF54928">
    <property type="entry name" value="RNA-binding domain, RBD"/>
    <property type="match status" value="1"/>
</dbReference>
<accession>A0A6I9UZH3</accession>
<dbReference type="FunCoup" id="A0A6I9UZH3">
    <property type="interactions" value="2"/>
</dbReference>
<sequence>MSSSESDESEREMQTDDEEQEEPDLDASDTESDEGDEDEEMENESQKKLSLEQKVAEDITKKYAERQGKQLYIRFPHKLPEDDDEFQKAAKALSPLILKAHKPRQKHARFCLVDFGSREDRDTALKAIKAAAKTGGTKVIVSIPRTESDEFVQELVQRKVNTLEKKKAKARLRRASKLALRSKNFTSSIVITNLPQSASAGEVRRLFPNAVDVHIKPRKGKLIASSIATITLPSTMEARAAMKKKQSLGGTELIVRFDTQKAKKSGGKAKKNNIKKSSASSASKTDEIKVYD</sequence>
<dbReference type="OrthoDB" id="6361271at2759"/>
<feature type="compositionally biased region" description="Basic and acidic residues" evidence="1">
    <location>
        <begin position="44"/>
        <end position="53"/>
    </location>
</feature>
<dbReference type="Proteomes" id="UP001652620">
    <property type="component" value="Chromosome 5"/>
</dbReference>
<feature type="compositionally biased region" description="Acidic residues" evidence="1">
    <location>
        <begin position="1"/>
        <end position="43"/>
    </location>
</feature>
<dbReference type="InterPro" id="IPR012677">
    <property type="entry name" value="Nucleotide-bd_a/b_plait_sf"/>
</dbReference>
<name>A0A6I9UZH3_BACDO</name>
<evidence type="ECO:0000256" key="1">
    <source>
        <dbReference type="SAM" id="MobiDB-lite"/>
    </source>
</evidence>
<protein>
    <submittedName>
        <fullName evidence="3">Nucleolin</fullName>
    </submittedName>
</protein>
<gene>
    <name evidence="3" type="primary">LOC105224863</name>
</gene>
<feature type="region of interest" description="Disordered" evidence="1">
    <location>
        <begin position="260"/>
        <end position="292"/>
    </location>
</feature>
<dbReference type="AlphaFoldDB" id="A0A6I9UZH3"/>
<feature type="compositionally biased region" description="Basic residues" evidence="1">
    <location>
        <begin position="262"/>
        <end position="274"/>
    </location>
</feature>
<proteinExistence type="predicted"/>
<evidence type="ECO:0000313" key="2">
    <source>
        <dbReference type="Proteomes" id="UP001652620"/>
    </source>
</evidence>
<keyword evidence="2" id="KW-1185">Reference proteome</keyword>
<dbReference type="GeneID" id="105224863"/>
<dbReference type="KEGG" id="bdr:105224863"/>
<dbReference type="InParanoid" id="A0A6I9UZH3"/>
<dbReference type="InterPro" id="IPR035979">
    <property type="entry name" value="RBD_domain_sf"/>
</dbReference>
<feature type="region of interest" description="Disordered" evidence="1">
    <location>
        <begin position="1"/>
        <end position="53"/>
    </location>
</feature>
<dbReference type="GO" id="GO:0003723">
    <property type="term" value="F:RNA binding"/>
    <property type="evidence" value="ECO:0007669"/>
    <property type="project" value="UniProtKB-UniRule"/>
</dbReference>